<accession>A0A6G1LAE6</accession>
<evidence type="ECO:0000313" key="1">
    <source>
        <dbReference type="EMBL" id="KAF2769610.1"/>
    </source>
</evidence>
<reference evidence="1" key="1">
    <citation type="journal article" date="2020" name="Stud. Mycol.">
        <title>101 Dothideomycetes genomes: a test case for predicting lifestyles and emergence of pathogens.</title>
        <authorList>
            <person name="Haridas S."/>
            <person name="Albert R."/>
            <person name="Binder M."/>
            <person name="Bloem J."/>
            <person name="Labutti K."/>
            <person name="Salamov A."/>
            <person name="Andreopoulos B."/>
            <person name="Baker S."/>
            <person name="Barry K."/>
            <person name="Bills G."/>
            <person name="Bluhm B."/>
            <person name="Cannon C."/>
            <person name="Castanera R."/>
            <person name="Culley D."/>
            <person name="Daum C."/>
            <person name="Ezra D."/>
            <person name="Gonzalez J."/>
            <person name="Henrissat B."/>
            <person name="Kuo A."/>
            <person name="Liang C."/>
            <person name="Lipzen A."/>
            <person name="Lutzoni F."/>
            <person name="Magnuson J."/>
            <person name="Mondo S."/>
            <person name="Nolan M."/>
            <person name="Ohm R."/>
            <person name="Pangilinan J."/>
            <person name="Park H.-J."/>
            <person name="Ramirez L."/>
            <person name="Alfaro M."/>
            <person name="Sun H."/>
            <person name="Tritt A."/>
            <person name="Yoshinaga Y."/>
            <person name="Zwiers L.-H."/>
            <person name="Turgeon B."/>
            <person name="Goodwin S."/>
            <person name="Spatafora J."/>
            <person name="Crous P."/>
            <person name="Grigoriev I."/>
        </authorList>
    </citation>
    <scope>NUCLEOTIDE SEQUENCE</scope>
    <source>
        <strain evidence="1">CBS 116005</strain>
    </source>
</reference>
<proteinExistence type="predicted"/>
<evidence type="ECO:0000313" key="2">
    <source>
        <dbReference type="Proteomes" id="UP000799436"/>
    </source>
</evidence>
<dbReference type="EMBL" id="ML995832">
    <property type="protein sequence ID" value="KAF2769610.1"/>
    <property type="molecule type" value="Genomic_DNA"/>
</dbReference>
<dbReference type="Proteomes" id="UP000799436">
    <property type="component" value="Unassembled WGS sequence"/>
</dbReference>
<sequence length="186" mass="21274">MRKGHPETSFGLVTPYLDQVQTKVVQTFNDAGYPAAAESHLNRKVHVEFADITEAELDRQMDDVVGQIGPGLKVVSTFCTDLRAAQRATHWEDKYAQLIVADTVSTVLWDMLWTLEVDAWPLLCWGSIFITAGFQVDCMVTLTVSRNGWKEGSTSSGIRRERRGAAWTTMRIERWFCRYHWILYNL</sequence>
<organism evidence="1 2">
    <name type="scientific">Teratosphaeria nubilosa</name>
    <dbReference type="NCBI Taxonomy" id="161662"/>
    <lineage>
        <taxon>Eukaryota</taxon>
        <taxon>Fungi</taxon>
        <taxon>Dikarya</taxon>
        <taxon>Ascomycota</taxon>
        <taxon>Pezizomycotina</taxon>
        <taxon>Dothideomycetes</taxon>
        <taxon>Dothideomycetidae</taxon>
        <taxon>Mycosphaerellales</taxon>
        <taxon>Teratosphaeriaceae</taxon>
        <taxon>Teratosphaeria</taxon>
    </lineage>
</organism>
<dbReference type="AlphaFoldDB" id="A0A6G1LAE6"/>
<dbReference type="OrthoDB" id="414270at2759"/>
<name>A0A6G1LAE6_9PEZI</name>
<protein>
    <submittedName>
        <fullName evidence="1">Uncharacterized protein</fullName>
    </submittedName>
</protein>
<dbReference type="InterPro" id="IPR053714">
    <property type="entry name" value="Iso_Racemase_Enz_sf"/>
</dbReference>
<keyword evidence="2" id="KW-1185">Reference proteome</keyword>
<dbReference type="Gene3D" id="3.40.50.12500">
    <property type="match status" value="1"/>
</dbReference>
<gene>
    <name evidence="1" type="ORF">EJ03DRAFT_362046</name>
</gene>